<accession>A0A839E5Q4</accession>
<organism evidence="2 3">
    <name type="scientific">Halosaccharopolyspora lacisalsi</name>
    <dbReference type="NCBI Taxonomy" id="1000566"/>
    <lineage>
        <taxon>Bacteria</taxon>
        <taxon>Bacillati</taxon>
        <taxon>Actinomycetota</taxon>
        <taxon>Actinomycetes</taxon>
        <taxon>Pseudonocardiales</taxon>
        <taxon>Pseudonocardiaceae</taxon>
        <taxon>Halosaccharopolyspora</taxon>
    </lineage>
</organism>
<feature type="region of interest" description="Disordered" evidence="1">
    <location>
        <begin position="1"/>
        <end position="20"/>
    </location>
</feature>
<sequence length="113" mass="12475">MYNRNRVAGSHTNRPGRTPDEALRARIVPLEAKFGRIAHQVTIELLGADDTDPVTHRLVQDTLDLARGLGLADVLTDDSARRERIVHQWAATLDEALSGRSTVDAVLDEPEAR</sequence>
<keyword evidence="3" id="KW-1185">Reference proteome</keyword>
<name>A0A839E5Q4_9PSEU</name>
<evidence type="ECO:0000313" key="2">
    <source>
        <dbReference type="EMBL" id="MBA8826218.1"/>
    </source>
</evidence>
<evidence type="ECO:0000313" key="3">
    <source>
        <dbReference type="Proteomes" id="UP000569329"/>
    </source>
</evidence>
<dbReference type="Proteomes" id="UP000569329">
    <property type="component" value="Unassembled WGS sequence"/>
</dbReference>
<reference evidence="2 3" key="1">
    <citation type="submission" date="2020-07" db="EMBL/GenBank/DDBJ databases">
        <title>Sequencing the genomes of 1000 actinobacteria strains.</title>
        <authorList>
            <person name="Klenk H.-P."/>
        </authorList>
    </citation>
    <scope>NUCLEOTIDE SEQUENCE [LARGE SCALE GENOMIC DNA]</scope>
    <source>
        <strain evidence="2 3">DSM 45975</strain>
    </source>
</reference>
<evidence type="ECO:0000256" key="1">
    <source>
        <dbReference type="SAM" id="MobiDB-lite"/>
    </source>
</evidence>
<dbReference type="EMBL" id="JACGWZ010000005">
    <property type="protein sequence ID" value="MBA8826218.1"/>
    <property type="molecule type" value="Genomic_DNA"/>
</dbReference>
<protein>
    <submittedName>
        <fullName evidence="2">Uncharacterized protein</fullName>
    </submittedName>
</protein>
<comment type="caution">
    <text evidence="2">The sequence shown here is derived from an EMBL/GenBank/DDBJ whole genome shotgun (WGS) entry which is preliminary data.</text>
</comment>
<dbReference type="RefSeq" id="WP_220480508.1">
    <property type="nucleotide sequence ID" value="NZ_JACGWZ010000005.1"/>
</dbReference>
<dbReference type="AlphaFoldDB" id="A0A839E5Q4"/>
<proteinExistence type="predicted"/>
<gene>
    <name evidence="2" type="ORF">FHX42_003594</name>
</gene>